<evidence type="ECO:0000313" key="1">
    <source>
        <dbReference type="EMBL" id="MBW2938969.1"/>
    </source>
</evidence>
<evidence type="ECO:0000313" key="2">
    <source>
        <dbReference type="Proteomes" id="UP001138686"/>
    </source>
</evidence>
<accession>A0A9X1FRY0</accession>
<proteinExistence type="predicted"/>
<sequence length="171" mass="19958">MENHKFLNDFKQNLCYRIDESTRMVEKSLQEISFEELWRKPNNNLNSIGNLLLHLCGNMTQYAIASLGNLPDTRNRDEEFLTGGGFSKQELLLKLKNTVEKVKETLLTTSYEEFLRERNVQGFTLSGIGIIIHVVEHYSYHTGQIAFWIKLIKNKDLGFYEDYDLNTKNES</sequence>
<dbReference type="Pfam" id="PF07609">
    <property type="entry name" value="DUF1572"/>
    <property type="match status" value="1"/>
</dbReference>
<reference evidence="1" key="1">
    <citation type="submission" date="2021-07" db="EMBL/GenBank/DDBJ databases">
        <title>Aureisphaera sp. CAU 1614 isolated from sea sediment.</title>
        <authorList>
            <person name="Kim W."/>
        </authorList>
    </citation>
    <scope>NUCLEOTIDE SEQUENCE</scope>
    <source>
        <strain evidence="1">CAU 1614</strain>
    </source>
</reference>
<dbReference type="RefSeq" id="WP_219053499.1">
    <property type="nucleotide sequence ID" value="NZ_JAHWDP010000007.1"/>
</dbReference>
<comment type="caution">
    <text evidence="1">The sequence shown here is derived from an EMBL/GenBank/DDBJ whole genome shotgun (WGS) entry which is preliminary data.</text>
</comment>
<gene>
    <name evidence="1" type="ORF">KXJ69_12705</name>
</gene>
<dbReference type="InterPro" id="IPR011466">
    <property type="entry name" value="DUF1572"/>
</dbReference>
<dbReference type="AlphaFoldDB" id="A0A9X1FRY0"/>
<keyword evidence="2" id="KW-1185">Reference proteome</keyword>
<protein>
    <submittedName>
        <fullName evidence="1">DUF1572 domain-containing protein</fullName>
    </submittedName>
</protein>
<organism evidence="1 2">
    <name type="scientific">Halomarinibacterium sedimenti</name>
    <dbReference type="NCBI Taxonomy" id="2857106"/>
    <lineage>
        <taxon>Bacteria</taxon>
        <taxon>Pseudomonadati</taxon>
        <taxon>Bacteroidota</taxon>
        <taxon>Flavobacteriia</taxon>
        <taxon>Flavobacteriales</taxon>
        <taxon>Flavobacteriaceae</taxon>
        <taxon>Halomarinibacterium</taxon>
    </lineage>
</organism>
<dbReference type="EMBL" id="JAHWDP010000007">
    <property type="protein sequence ID" value="MBW2938969.1"/>
    <property type="molecule type" value="Genomic_DNA"/>
</dbReference>
<dbReference type="Proteomes" id="UP001138686">
    <property type="component" value="Unassembled WGS sequence"/>
</dbReference>
<name>A0A9X1FRY0_9FLAO</name>